<accession>C7QFZ8</accession>
<dbReference type="FunCoup" id="C7QFZ8">
    <property type="interactions" value="4"/>
</dbReference>
<dbReference type="InterPro" id="IPR003770">
    <property type="entry name" value="MLTG-like"/>
</dbReference>
<organism evidence="9 10">
    <name type="scientific">Catenulispora acidiphila (strain DSM 44928 / JCM 14897 / NBRC 102108 / NRRL B-24433 / ID139908)</name>
    <dbReference type="NCBI Taxonomy" id="479433"/>
    <lineage>
        <taxon>Bacteria</taxon>
        <taxon>Bacillati</taxon>
        <taxon>Actinomycetota</taxon>
        <taxon>Actinomycetes</taxon>
        <taxon>Catenulisporales</taxon>
        <taxon>Catenulisporaceae</taxon>
        <taxon>Catenulispora</taxon>
    </lineage>
</organism>
<gene>
    <name evidence="9" type="ordered locus">Caci_2055</name>
</gene>
<keyword evidence="2 8" id="KW-0812">Transmembrane</keyword>
<dbReference type="GO" id="GO:0071555">
    <property type="term" value="P:cell wall organization"/>
    <property type="evidence" value="ECO:0007669"/>
    <property type="project" value="UniProtKB-KW"/>
</dbReference>
<evidence type="ECO:0000256" key="3">
    <source>
        <dbReference type="ARBA" id="ARBA00022989"/>
    </source>
</evidence>
<dbReference type="OrthoDB" id="9814591at2"/>
<keyword evidence="4 8" id="KW-0472">Membrane</keyword>
<proteinExistence type="predicted"/>
<dbReference type="Proteomes" id="UP000000851">
    <property type="component" value="Chromosome"/>
</dbReference>
<dbReference type="KEGG" id="cai:Caci_2055"/>
<dbReference type="AlphaFoldDB" id="C7QFZ8"/>
<evidence type="ECO:0000256" key="5">
    <source>
        <dbReference type="ARBA" id="ARBA00023239"/>
    </source>
</evidence>
<keyword evidence="10" id="KW-1185">Reference proteome</keyword>
<dbReference type="PANTHER" id="PTHR30518">
    <property type="entry name" value="ENDOLYTIC MUREIN TRANSGLYCOSYLASE"/>
    <property type="match status" value="1"/>
</dbReference>
<evidence type="ECO:0000256" key="7">
    <source>
        <dbReference type="SAM" id="MobiDB-lite"/>
    </source>
</evidence>
<dbReference type="Pfam" id="PF02618">
    <property type="entry name" value="YceG"/>
    <property type="match status" value="1"/>
</dbReference>
<evidence type="ECO:0000313" key="9">
    <source>
        <dbReference type="EMBL" id="ACU70975.1"/>
    </source>
</evidence>
<dbReference type="HOGENOM" id="CLU_025574_4_0_11"/>
<evidence type="ECO:0000256" key="2">
    <source>
        <dbReference type="ARBA" id="ARBA00022692"/>
    </source>
</evidence>
<dbReference type="Gene3D" id="3.30.1490.480">
    <property type="entry name" value="Endolytic murein transglycosylase"/>
    <property type="match status" value="1"/>
</dbReference>
<dbReference type="PANTHER" id="PTHR30518:SF2">
    <property type="entry name" value="ENDOLYTIC MUREIN TRANSGLYCOSYLASE"/>
    <property type="match status" value="1"/>
</dbReference>
<dbReference type="eggNOG" id="COG1559">
    <property type="taxonomic scope" value="Bacteria"/>
</dbReference>
<keyword evidence="6" id="KW-0961">Cell wall biogenesis/degradation</keyword>
<protein>
    <submittedName>
        <fullName evidence="9">Aminodeoxychorismate lyase</fullName>
    </submittedName>
</protein>
<reference evidence="9 10" key="1">
    <citation type="journal article" date="2009" name="Stand. Genomic Sci.">
        <title>Complete genome sequence of Catenulispora acidiphila type strain (ID 139908).</title>
        <authorList>
            <person name="Copeland A."/>
            <person name="Lapidus A."/>
            <person name="Glavina Del Rio T."/>
            <person name="Nolan M."/>
            <person name="Lucas S."/>
            <person name="Chen F."/>
            <person name="Tice H."/>
            <person name="Cheng J.F."/>
            <person name="Bruce D."/>
            <person name="Goodwin L."/>
            <person name="Pitluck S."/>
            <person name="Mikhailova N."/>
            <person name="Pati A."/>
            <person name="Ivanova N."/>
            <person name="Mavromatis K."/>
            <person name="Chen A."/>
            <person name="Palaniappan K."/>
            <person name="Chain P."/>
            <person name="Land M."/>
            <person name="Hauser L."/>
            <person name="Chang Y.J."/>
            <person name="Jeffries C.D."/>
            <person name="Chertkov O."/>
            <person name="Brettin T."/>
            <person name="Detter J.C."/>
            <person name="Han C."/>
            <person name="Ali Z."/>
            <person name="Tindall B.J."/>
            <person name="Goker M."/>
            <person name="Bristow J."/>
            <person name="Eisen J.A."/>
            <person name="Markowitz V."/>
            <person name="Hugenholtz P."/>
            <person name="Kyrpides N.C."/>
            <person name="Klenk H.P."/>
        </authorList>
    </citation>
    <scope>NUCLEOTIDE SEQUENCE [LARGE SCALE GENOMIC DNA]</scope>
    <source>
        <strain evidence="10">DSM 44928 / JCM 14897 / NBRC 102108 / NRRL B-24433 / ID139908</strain>
    </source>
</reference>
<sequence>MIPLSKRSIIGSDVVGSPEGGKTGTGYAVPGENGADDGYEDPPPTRRDRLKAWGPLLVPVVVFGGIAAFVFAGIADMARTSHAPDYSASSCSPSDPHKVLVEVNTGATGKAIGDALFNAGVVRSTQAFVDAAGHNEAARGISTGTYRVCPKISAATAITELLNSANLSPDSLLEVRPGDYSWETLQALAKKREWSKDDLQQLIDTNQIGLPPWSKSADGHWTAEGMLEPGRYTLTSADTPQSVLTSMVRTRVAELTALGLPAKAAMLKCAPARACTPEEALTIASLAEAEVTKPDPDGREVSEAVQNRLSRGDFVGVDATTRYWMSLLAGKRVPVTAREVTDPTDPYATGGHKGLPPTPVSIPSKQMIAAVLTPATERWYYWCASGDGTKFFKESEKTQFEQTCLTH</sequence>
<dbReference type="STRING" id="479433.Caci_2055"/>
<evidence type="ECO:0000256" key="6">
    <source>
        <dbReference type="ARBA" id="ARBA00023316"/>
    </source>
</evidence>
<evidence type="ECO:0000313" key="10">
    <source>
        <dbReference type="Proteomes" id="UP000000851"/>
    </source>
</evidence>
<dbReference type="EMBL" id="CP001700">
    <property type="protein sequence ID" value="ACU70975.1"/>
    <property type="molecule type" value="Genomic_DNA"/>
</dbReference>
<feature type="transmembrane region" description="Helical" evidence="8">
    <location>
        <begin position="56"/>
        <end position="75"/>
    </location>
</feature>
<keyword evidence="1" id="KW-1003">Cell membrane</keyword>
<dbReference type="GO" id="GO:0016829">
    <property type="term" value="F:lyase activity"/>
    <property type="evidence" value="ECO:0007669"/>
    <property type="project" value="UniProtKB-KW"/>
</dbReference>
<feature type="region of interest" description="Disordered" evidence="7">
    <location>
        <begin position="1"/>
        <end position="47"/>
    </location>
</feature>
<keyword evidence="3 8" id="KW-1133">Transmembrane helix</keyword>
<evidence type="ECO:0000256" key="4">
    <source>
        <dbReference type="ARBA" id="ARBA00023136"/>
    </source>
</evidence>
<name>C7QFZ8_CATAD</name>
<dbReference type="InParanoid" id="C7QFZ8"/>
<keyword evidence="5 9" id="KW-0456">Lyase</keyword>
<evidence type="ECO:0000256" key="8">
    <source>
        <dbReference type="SAM" id="Phobius"/>
    </source>
</evidence>
<evidence type="ECO:0000256" key="1">
    <source>
        <dbReference type="ARBA" id="ARBA00022475"/>
    </source>
</evidence>